<dbReference type="GO" id="GO:0009507">
    <property type="term" value="C:chloroplast"/>
    <property type="evidence" value="ECO:0007669"/>
    <property type="project" value="UniProtKB-SubCell"/>
</dbReference>
<dbReference type="PANTHER" id="PTHR43002">
    <property type="entry name" value="GLYCOGEN DEBRANCHING ENZYME"/>
    <property type="match status" value="1"/>
</dbReference>
<dbReference type="GO" id="GO:0019156">
    <property type="term" value="F:isoamylase activity"/>
    <property type="evidence" value="ECO:0007669"/>
    <property type="project" value="EnsemblPlants"/>
</dbReference>
<gene>
    <name evidence="9" type="primary">LOC100825202</name>
    <name evidence="8" type="ORF">BRADI_2g26170v3</name>
</gene>
<keyword evidence="4" id="KW-0934">Plastid</keyword>
<keyword evidence="3" id="KW-0150">Chloroplast</keyword>
<dbReference type="Gene3D" id="3.20.20.80">
    <property type="entry name" value="Glycosidases"/>
    <property type="match status" value="1"/>
</dbReference>
<dbReference type="InterPro" id="IPR014756">
    <property type="entry name" value="Ig_E-set"/>
</dbReference>
<dbReference type="CDD" id="cd11346">
    <property type="entry name" value="AmyAc_plant_IsoA"/>
    <property type="match status" value="1"/>
</dbReference>
<evidence type="ECO:0000256" key="6">
    <source>
        <dbReference type="SAM" id="MobiDB-lite"/>
    </source>
</evidence>
<dbReference type="CDD" id="cd02856">
    <property type="entry name" value="E_set_GDE_Isoamylase_N"/>
    <property type="match status" value="1"/>
</dbReference>
<keyword evidence="5" id="KW-0809">Transit peptide</keyword>
<dbReference type="GO" id="GO:0010021">
    <property type="term" value="P:amylopectin biosynthetic process"/>
    <property type="evidence" value="ECO:0007669"/>
    <property type="project" value="EnsemblPlants"/>
</dbReference>
<dbReference type="GO" id="GO:0019252">
    <property type="term" value="P:starch biosynthetic process"/>
    <property type="evidence" value="ECO:0007669"/>
    <property type="project" value="InterPro"/>
</dbReference>
<evidence type="ECO:0000313" key="10">
    <source>
        <dbReference type="Proteomes" id="UP000008810"/>
    </source>
</evidence>
<comment type="similarity">
    <text evidence="2">Belongs to the glycosyl hydrolase 13 family.</text>
</comment>
<organism evidence="8">
    <name type="scientific">Brachypodium distachyon</name>
    <name type="common">Purple false brome</name>
    <name type="synonym">Trachynia distachya</name>
    <dbReference type="NCBI Taxonomy" id="15368"/>
    <lineage>
        <taxon>Eukaryota</taxon>
        <taxon>Viridiplantae</taxon>
        <taxon>Streptophyta</taxon>
        <taxon>Embryophyta</taxon>
        <taxon>Tracheophyta</taxon>
        <taxon>Spermatophyta</taxon>
        <taxon>Magnoliopsida</taxon>
        <taxon>Liliopsida</taxon>
        <taxon>Poales</taxon>
        <taxon>Poaceae</taxon>
        <taxon>BOP clade</taxon>
        <taxon>Pooideae</taxon>
        <taxon>Stipodae</taxon>
        <taxon>Brachypodieae</taxon>
        <taxon>Brachypodium</taxon>
    </lineage>
</organism>
<comment type="subcellular location">
    <subcellularLocation>
        <location evidence="1">Plastid</location>
        <location evidence="1">Chloroplast</location>
    </subcellularLocation>
</comment>
<dbReference type="InterPro" id="IPR044096">
    <property type="entry name" value="AmyAc_plant_ISA2"/>
</dbReference>
<dbReference type="GO" id="GO:0005983">
    <property type="term" value="P:starch catabolic process"/>
    <property type="evidence" value="ECO:0007669"/>
    <property type="project" value="EnsemblPlants"/>
</dbReference>
<feature type="domain" description="Glycosyl hydrolase family 13 catalytic" evidence="7">
    <location>
        <begin position="435"/>
        <end position="816"/>
    </location>
</feature>
<reference evidence="9" key="3">
    <citation type="submission" date="2018-08" db="UniProtKB">
        <authorList>
            <consortium name="EnsemblPlants"/>
        </authorList>
    </citation>
    <scope>IDENTIFICATION</scope>
    <source>
        <strain evidence="9">cv. Bd21</strain>
    </source>
</reference>
<dbReference type="KEGG" id="bdi:100825202"/>
<dbReference type="InterPro" id="IPR013783">
    <property type="entry name" value="Ig-like_fold"/>
</dbReference>
<dbReference type="InterPro" id="IPR006047">
    <property type="entry name" value="GH13_cat_dom"/>
</dbReference>
<feature type="region of interest" description="Disordered" evidence="6">
    <location>
        <begin position="116"/>
        <end position="138"/>
    </location>
</feature>
<dbReference type="InterPro" id="IPR048650">
    <property type="entry name" value="ISOA1-3-like_C"/>
</dbReference>
<dbReference type="SMART" id="SM00642">
    <property type="entry name" value="Aamy"/>
    <property type="match status" value="1"/>
</dbReference>
<evidence type="ECO:0000256" key="5">
    <source>
        <dbReference type="ARBA" id="ARBA00022946"/>
    </source>
</evidence>
<dbReference type="Pfam" id="PF21156">
    <property type="entry name" value="ISOA1-3_C"/>
    <property type="match status" value="1"/>
</dbReference>
<dbReference type="AlphaFoldDB" id="A0A0Q3QZ14"/>
<protein>
    <recommendedName>
        <fullName evidence="7">Glycosyl hydrolase family 13 catalytic domain-containing protein</fullName>
    </recommendedName>
</protein>
<reference evidence="8" key="2">
    <citation type="submission" date="2017-06" db="EMBL/GenBank/DDBJ databases">
        <title>WGS assembly of Brachypodium distachyon.</title>
        <authorList>
            <consortium name="The International Brachypodium Initiative"/>
            <person name="Lucas S."/>
            <person name="Harmon-Smith M."/>
            <person name="Lail K."/>
            <person name="Tice H."/>
            <person name="Grimwood J."/>
            <person name="Bruce D."/>
            <person name="Barry K."/>
            <person name="Shu S."/>
            <person name="Lindquist E."/>
            <person name="Wang M."/>
            <person name="Pitluck S."/>
            <person name="Vogel J.P."/>
            <person name="Garvin D.F."/>
            <person name="Mockler T.C."/>
            <person name="Schmutz J."/>
            <person name="Rokhsar D."/>
            <person name="Bevan M.W."/>
        </authorList>
    </citation>
    <scope>NUCLEOTIDE SEQUENCE</scope>
    <source>
        <strain evidence="8">Bd21</strain>
    </source>
</reference>
<dbReference type="InterPro" id="IPR017853">
    <property type="entry name" value="GH"/>
</dbReference>
<dbReference type="InterPro" id="IPR004193">
    <property type="entry name" value="Glyco_hydro_13_N"/>
</dbReference>
<proteinExistence type="inferred from homology"/>
<dbReference type="RefSeq" id="XP_014754797.1">
    <property type="nucleotide sequence ID" value="XM_014899311.2"/>
</dbReference>
<evidence type="ECO:0000256" key="2">
    <source>
        <dbReference type="ARBA" id="ARBA00008061"/>
    </source>
</evidence>
<keyword evidence="10" id="KW-1185">Reference proteome</keyword>
<dbReference type="Proteomes" id="UP000008810">
    <property type="component" value="Chromosome 2"/>
</dbReference>
<evidence type="ECO:0000256" key="3">
    <source>
        <dbReference type="ARBA" id="ARBA00022528"/>
    </source>
</evidence>
<dbReference type="SUPFAM" id="SSF81296">
    <property type="entry name" value="E set domains"/>
    <property type="match status" value="1"/>
</dbReference>
<name>A0A0Q3QZ14_BRADI</name>
<dbReference type="InterPro" id="IPR044505">
    <property type="entry name" value="GlgX_Isoamylase_N_E_set"/>
</dbReference>
<dbReference type="SUPFAM" id="SSF51011">
    <property type="entry name" value="Glycosyl hydrolase domain"/>
    <property type="match status" value="1"/>
</dbReference>
<reference evidence="8 9" key="1">
    <citation type="journal article" date="2010" name="Nature">
        <title>Genome sequencing and analysis of the model grass Brachypodium distachyon.</title>
        <authorList>
            <consortium name="International Brachypodium Initiative"/>
        </authorList>
    </citation>
    <scope>NUCLEOTIDE SEQUENCE [LARGE SCALE GENOMIC DNA]</scope>
    <source>
        <strain evidence="8">Bd21</strain>
        <strain evidence="9">cv. Bd21</strain>
    </source>
</reference>
<accession>A0A0Q3QZ14</accession>
<dbReference type="Gramene" id="KQK06394">
    <property type="protein sequence ID" value="KQK06394"/>
    <property type="gene ID" value="BRADI_2g26170v3"/>
</dbReference>
<dbReference type="GO" id="GO:0043033">
    <property type="term" value="C:isoamylase complex"/>
    <property type="evidence" value="ECO:0007669"/>
    <property type="project" value="EnsemblPlants"/>
</dbReference>
<dbReference type="OrthoDB" id="204980at2759"/>
<dbReference type="Pfam" id="PF02922">
    <property type="entry name" value="CBM_48"/>
    <property type="match status" value="1"/>
</dbReference>
<dbReference type="GeneID" id="100825202"/>
<dbReference type="EnsemblPlants" id="KQK06394">
    <property type="protein sequence ID" value="KQK06394"/>
    <property type="gene ID" value="BRADI_2g26170v3"/>
</dbReference>
<dbReference type="Gene3D" id="2.60.40.1180">
    <property type="entry name" value="Golgi alpha-mannosidase II"/>
    <property type="match status" value="1"/>
</dbReference>
<dbReference type="STRING" id="15368.A0A0Q3QZ14"/>
<dbReference type="Pfam" id="PF00128">
    <property type="entry name" value="Alpha-amylase"/>
    <property type="match status" value="1"/>
</dbReference>
<dbReference type="EMBL" id="CM000881">
    <property type="protein sequence ID" value="KQK06394.1"/>
    <property type="molecule type" value="Genomic_DNA"/>
</dbReference>
<sequence length="947" mass="103177">MTALANSSCAVRTPGRGGTSGRLAHMECTVHQQCARSHLHRLHRMGMDTRLQKDKSIWTASSAASRPSVVASRAPAPTQLATALGLTSTWAPAHRSLFPPLHSTTPSCRSPSLLQVNQHKPPCPPTARPNSPTTARGPHPMAYLLAPPASWRGVRPPAPPRQSAPRHGLISRAARSSCYRFRTDDDGVVDVAVARKEGEGGGYTVSVQVPLLPGSARGREGGRLVLRPADSGEGFALAPAVSSGGDGACLAAELSFDASRAPFNLSFLLTDGEGAEIWTHRKTTFRVPVGVRRGSPAPLGMSLSDDGAANFALYSKTAKGVVLCLYDGKGSDEPALEIELDPYVNRTGNVWHVLLDCVQGYISYGFRCGLLGTGHPLLDPYAKVLGDFLSANSVYVEGVPVQSMSFLGSLANAPSYNWGRDKHPCLPFEKLVVYRANVALFTKDKSAELPDNVAGTFSGMAAKIDHFRSLGVNAVLLEPVFPFHKEKGPYFPYHFFSPMNSYSSEGCSASAITSMKDMVKAMHKNGIEVLLEVVFTHTAEGEADCQMISIRGIDSFSYYIADEIVGCNVGILNCNSPVTQKLILDSLRHWVLDFHVDGFCFINAPFLLRGPCGEYLSRPPLLESIAFDPVLSKTKIIADPWSPLGISNVQFPFPHWKRWAEMNTRFSIDVRKFLKGEALISDLATRLCGSGDLFSSRGPAFSFNSVSRNSGLTLVDLVSFSNDDLASESSWNCGEEGPSENSAVLQTRLRQIRNFIFILFVSLGIPVLNMGDECGHSSGGSTLYMDRVPLNWKGLKTTFVKEVTAFISFLAALRSRRGDIFQRREFLKLENIYWHGKDLSEPRWEDPTSKFLCMHVIAENDGNMPDSTKGDLYICFNANEESISATLPAPAEGSMWLCLVDTSLALPGFFATESNPKVQQVPGYSSYEVKAHSCVLFESKRDLSLLL</sequence>
<dbReference type="InterPro" id="IPR013780">
    <property type="entry name" value="Glyco_hydro_b"/>
</dbReference>
<evidence type="ECO:0000259" key="7">
    <source>
        <dbReference type="SMART" id="SM00642"/>
    </source>
</evidence>
<evidence type="ECO:0000256" key="1">
    <source>
        <dbReference type="ARBA" id="ARBA00004229"/>
    </source>
</evidence>
<dbReference type="ExpressionAtlas" id="A0A0Q3QZ14">
    <property type="expression patterns" value="baseline"/>
</dbReference>
<evidence type="ECO:0000313" key="8">
    <source>
        <dbReference type="EMBL" id="KQK06394.1"/>
    </source>
</evidence>
<evidence type="ECO:0000313" key="9">
    <source>
        <dbReference type="EnsemblPlants" id="KQK06394"/>
    </source>
</evidence>
<evidence type="ECO:0000256" key="4">
    <source>
        <dbReference type="ARBA" id="ARBA00022640"/>
    </source>
</evidence>
<dbReference type="SUPFAM" id="SSF51445">
    <property type="entry name" value="(Trans)glycosidases"/>
    <property type="match status" value="1"/>
</dbReference>
<dbReference type="Gene3D" id="2.60.40.10">
    <property type="entry name" value="Immunoglobulins"/>
    <property type="match status" value="1"/>
</dbReference>